<evidence type="ECO:0000259" key="7">
    <source>
        <dbReference type="PROSITE" id="PS50897"/>
    </source>
</evidence>
<dbReference type="GO" id="GO:0005737">
    <property type="term" value="C:cytoplasm"/>
    <property type="evidence" value="ECO:0007669"/>
    <property type="project" value="UniProtKB-SubCell"/>
</dbReference>
<name>A0A0L0FRQ1_9EUKA</name>
<evidence type="ECO:0000259" key="8">
    <source>
        <dbReference type="PROSITE" id="PS51867"/>
    </source>
</evidence>
<keyword evidence="10" id="KW-1185">Reference proteome</keyword>
<dbReference type="Proteomes" id="UP000054560">
    <property type="component" value="Unassembled WGS sequence"/>
</dbReference>
<dbReference type="GO" id="GO:0005634">
    <property type="term" value="C:nucleus"/>
    <property type="evidence" value="ECO:0007669"/>
    <property type="project" value="TreeGrafter"/>
</dbReference>
<dbReference type="PANTHER" id="PTHR12170:SF2">
    <property type="entry name" value="E3 UBIQUITIN-PROTEIN TRANSFERASE MAEA"/>
    <property type="match status" value="1"/>
</dbReference>
<dbReference type="GO" id="GO:0008270">
    <property type="term" value="F:zinc ion binding"/>
    <property type="evidence" value="ECO:0007669"/>
    <property type="project" value="UniProtKB-KW"/>
</dbReference>
<dbReference type="PROSITE" id="PS51867">
    <property type="entry name" value="ZF_RING_GID"/>
    <property type="match status" value="1"/>
</dbReference>
<dbReference type="Gene3D" id="3.30.40.10">
    <property type="entry name" value="Zinc/RING finger domain, C3HC4 (zinc finger)"/>
    <property type="match status" value="1"/>
</dbReference>
<evidence type="ECO:0000256" key="6">
    <source>
        <dbReference type="PROSITE-ProRule" id="PRU01215"/>
    </source>
</evidence>
<comment type="subcellular location">
    <subcellularLocation>
        <location evidence="1">Cytoplasm</location>
    </subcellularLocation>
</comment>
<dbReference type="InterPro" id="IPR013083">
    <property type="entry name" value="Znf_RING/FYVE/PHD"/>
</dbReference>
<dbReference type="Pfam" id="PF10607">
    <property type="entry name" value="CTLH"/>
    <property type="match status" value="1"/>
</dbReference>
<dbReference type="GO" id="GO:0043161">
    <property type="term" value="P:proteasome-mediated ubiquitin-dependent protein catabolic process"/>
    <property type="evidence" value="ECO:0007669"/>
    <property type="project" value="InterPro"/>
</dbReference>
<dbReference type="InterPro" id="IPR044063">
    <property type="entry name" value="ZF_RING_GID"/>
</dbReference>
<dbReference type="PROSITE" id="PS50896">
    <property type="entry name" value="LISH"/>
    <property type="match status" value="1"/>
</dbReference>
<evidence type="ECO:0000256" key="5">
    <source>
        <dbReference type="ARBA" id="ARBA00022833"/>
    </source>
</evidence>
<evidence type="ECO:0008006" key="11">
    <source>
        <dbReference type="Google" id="ProtNLM"/>
    </source>
</evidence>
<dbReference type="InterPro" id="IPR006595">
    <property type="entry name" value="CTLH_C"/>
</dbReference>
<dbReference type="OrthoDB" id="1933455at2759"/>
<evidence type="ECO:0000256" key="2">
    <source>
        <dbReference type="ARBA" id="ARBA00022490"/>
    </source>
</evidence>
<evidence type="ECO:0000313" key="10">
    <source>
        <dbReference type="Proteomes" id="UP000054560"/>
    </source>
</evidence>
<dbReference type="PANTHER" id="PTHR12170">
    <property type="entry name" value="MACROPHAGE ERYTHROBLAST ATTACHER-RELATED"/>
    <property type="match status" value="1"/>
</dbReference>
<evidence type="ECO:0000256" key="1">
    <source>
        <dbReference type="ARBA" id="ARBA00004496"/>
    </source>
</evidence>
<dbReference type="AlphaFoldDB" id="A0A0L0FRQ1"/>
<feature type="domain" description="RING-Gid-type" evidence="8">
    <location>
        <begin position="276"/>
        <end position="345"/>
    </location>
</feature>
<dbReference type="CDD" id="cd16659">
    <property type="entry name" value="RING-Ubox_Emp"/>
    <property type="match status" value="1"/>
</dbReference>
<organism evidence="9 10">
    <name type="scientific">Sphaeroforma arctica JP610</name>
    <dbReference type="NCBI Taxonomy" id="667725"/>
    <lineage>
        <taxon>Eukaryota</taxon>
        <taxon>Ichthyosporea</taxon>
        <taxon>Ichthyophonida</taxon>
        <taxon>Sphaeroforma</taxon>
    </lineage>
</organism>
<keyword evidence="3" id="KW-0479">Metal-binding</keyword>
<dbReference type="InterPro" id="IPR027370">
    <property type="entry name" value="Znf-RING_euk"/>
</dbReference>
<dbReference type="STRING" id="667725.A0A0L0FRQ1"/>
<dbReference type="Pfam" id="PF13445">
    <property type="entry name" value="zf-RING_UBOX"/>
    <property type="match status" value="1"/>
</dbReference>
<sequence length="360" mass="41259">MNTAMEGILTGVSKFNVSFLILAESNSMTPTEASKAIDAVAERLMLFKRKMDAQLQDEQRLVQRCKQRVDHILLPNADDDKPVFCHRRIERILIDYFLREGFYDTAAAVAADSKIGHLVDIEMFADSKRIEDALARQDCEEALAWCVENRSRLRKQGSTLEFNLRKQEFMELIRQGKRNAAIAHSRKHLSPFHTTNLKDIQRAMGCLVFNPDTTCLTYTYLTSMKRWTDLRAQFRDDNFKLHSCTSESMLSIILQAGLSAFKTKMCYQPENKSLNCPVCDPLLNKLAEKLPFSHRLHSSLVCRISGELMNDHNPPMVLPNGYVYSEKAIKEMATRHDGKIICPRGGQRYRLDAVKKVYVM</sequence>
<gene>
    <name evidence="9" type="ORF">SARC_08356</name>
</gene>
<keyword evidence="2" id="KW-0963">Cytoplasm</keyword>
<dbReference type="SMART" id="SM00757">
    <property type="entry name" value="CRA"/>
    <property type="match status" value="1"/>
</dbReference>
<evidence type="ECO:0000256" key="3">
    <source>
        <dbReference type="ARBA" id="ARBA00022723"/>
    </source>
</evidence>
<dbReference type="GO" id="GO:0034657">
    <property type="term" value="C:GID complex"/>
    <property type="evidence" value="ECO:0007669"/>
    <property type="project" value="TreeGrafter"/>
</dbReference>
<dbReference type="SUPFAM" id="SSF57850">
    <property type="entry name" value="RING/U-box"/>
    <property type="match status" value="1"/>
</dbReference>
<dbReference type="PROSITE" id="PS50897">
    <property type="entry name" value="CTLH"/>
    <property type="match status" value="1"/>
</dbReference>
<dbReference type="EMBL" id="KQ242341">
    <property type="protein sequence ID" value="KNC79246.1"/>
    <property type="molecule type" value="Genomic_DNA"/>
</dbReference>
<dbReference type="InterPro" id="IPR024964">
    <property type="entry name" value="CTLH/CRA"/>
</dbReference>
<reference evidence="9 10" key="1">
    <citation type="submission" date="2011-02" db="EMBL/GenBank/DDBJ databases">
        <title>The Genome Sequence of Sphaeroforma arctica JP610.</title>
        <authorList>
            <consortium name="The Broad Institute Genome Sequencing Platform"/>
            <person name="Russ C."/>
            <person name="Cuomo C."/>
            <person name="Young S.K."/>
            <person name="Zeng Q."/>
            <person name="Gargeya S."/>
            <person name="Alvarado L."/>
            <person name="Berlin A."/>
            <person name="Chapman S.B."/>
            <person name="Chen Z."/>
            <person name="Freedman E."/>
            <person name="Gellesch M."/>
            <person name="Goldberg J."/>
            <person name="Griggs A."/>
            <person name="Gujja S."/>
            <person name="Heilman E."/>
            <person name="Heiman D."/>
            <person name="Howarth C."/>
            <person name="Mehta T."/>
            <person name="Neiman D."/>
            <person name="Pearson M."/>
            <person name="Roberts A."/>
            <person name="Saif S."/>
            <person name="Shea T."/>
            <person name="Shenoy N."/>
            <person name="Sisk P."/>
            <person name="Stolte C."/>
            <person name="Sykes S."/>
            <person name="White J."/>
            <person name="Yandava C."/>
            <person name="Burger G."/>
            <person name="Gray M.W."/>
            <person name="Holland P.W.H."/>
            <person name="King N."/>
            <person name="Lang F.B.F."/>
            <person name="Roger A.J."/>
            <person name="Ruiz-Trillo I."/>
            <person name="Haas B."/>
            <person name="Nusbaum C."/>
            <person name="Birren B."/>
        </authorList>
    </citation>
    <scope>NUCLEOTIDE SEQUENCE [LARGE SCALE GENOMIC DNA]</scope>
    <source>
        <strain evidence="9 10">JP610</strain>
    </source>
</reference>
<dbReference type="eggNOG" id="KOG0396">
    <property type="taxonomic scope" value="Eukaryota"/>
</dbReference>
<evidence type="ECO:0000256" key="4">
    <source>
        <dbReference type="ARBA" id="ARBA00022771"/>
    </source>
</evidence>
<dbReference type="GeneID" id="25908860"/>
<evidence type="ECO:0000313" key="9">
    <source>
        <dbReference type="EMBL" id="KNC79246.1"/>
    </source>
</evidence>
<dbReference type="GO" id="GO:0061630">
    <property type="term" value="F:ubiquitin protein ligase activity"/>
    <property type="evidence" value="ECO:0007669"/>
    <property type="project" value="InterPro"/>
</dbReference>
<dbReference type="InterPro" id="IPR045098">
    <property type="entry name" value="Fyv10_fam"/>
</dbReference>
<protein>
    <recommendedName>
        <fullName evidence="11">Macrophage erythroblast attacher</fullName>
    </recommendedName>
</protein>
<keyword evidence="5" id="KW-0862">Zinc</keyword>
<accession>A0A0L0FRQ1</accession>
<feature type="zinc finger region" description="RING-Gid-type" evidence="6">
    <location>
        <begin position="276"/>
        <end position="345"/>
    </location>
</feature>
<keyword evidence="4 6" id="KW-0863">Zinc-finger</keyword>
<proteinExistence type="predicted"/>
<dbReference type="InterPro" id="IPR006594">
    <property type="entry name" value="LisH"/>
</dbReference>
<dbReference type="InterPro" id="IPR013144">
    <property type="entry name" value="CRA_dom"/>
</dbReference>
<dbReference type="RefSeq" id="XP_014153148.1">
    <property type="nucleotide sequence ID" value="XM_014297673.1"/>
</dbReference>
<feature type="domain" description="CTLH" evidence="7">
    <location>
        <begin position="123"/>
        <end position="180"/>
    </location>
</feature>
<dbReference type="SMART" id="SM00668">
    <property type="entry name" value="CTLH"/>
    <property type="match status" value="1"/>
</dbReference>